<accession>A0ABP9EQ44</accession>
<protein>
    <submittedName>
        <fullName evidence="1">Uncharacterized protein</fullName>
    </submittedName>
</protein>
<gene>
    <name evidence="1" type="ORF">GCM10023333_09520</name>
</gene>
<dbReference type="Proteomes" id="UP001499988">
    <property type="component" value="Unassembled WGS sequence"/>
</dbReference>
<name>A0ABP9EQ44_9GAMM</name>
<organism evidence="1 2">
    <name type="scientific">Ferrimonas pelagia</name>
    <dbReference type="NCBI Taxonomy" id="1177826"/>
    <lineage>
        <taxon>Bacteria</taxon>
        <taxon>Pseudomonadati</taxon>
        <taxon>Pseudomonadota</taxon>
        <taxon>Gammaproteobacteria</taxon>
        <taxon>Alteromonadales</taxon>
        <taxon>Ferrimonadaceae</taxon>
        <taxon>Ferrimonas</taxon>
    </lineage>
</organism>
<evidence type="ECO:0000313" key="2">
    <source>
        <dbReference type="Proteomes" id="UP001499988"/>
    </source>
</evidence>
<proteinExistence type="predicted"/>
<sequence length="73" mass="8026">MAPFAIFPADSNNIVVNPNWPQLSSQPSFVSQLHWLSHQPEALWGYLGRDDNNGATMGRLCTIAVGTLNDSKK</sequence>
<keyword evidence="2" id="KW-1185">Reference proteome</keyword>
<comment type="caution">
    <text evidence="1">The sequence shown here is derived from an EMBL/GenBank/DDBJ whole genome shotgun (WGS) entry which is preliminary data.</text>
</comment>
<evidence type="ECO:0000313" key="1">
    <source>
        <dbReference type="EMBL" id="GAA4878173.1"/>
    </source>
</evidence>
<dbReference type="EMBL" id="BAABJZ010000012">
    <property type="protein sequence ID" value="GAA4878173.1"/>
    <property type="molecule type" value="Genomic_DNA"/>
</dbReference>
<dbReference type="RefSeq" id="WP_345333934.1">
    <property type="nucleotide sequence ID" value="NZ_BAABJZ010000012.1"/>
</dbReference>
<reference evidence="2" key="1">
    <citation type="journal article" date="2019" name="Int. J. Syst. Evol. Microbiol.">
        <title>The Global Catalogue of Microorganisms (GCM) 10K type strain sequencing project: providing services to taxonomists for standard genome sequencing and annotation.</title>
        <authorList>
            <consortium name="The Broad Institute Genomics Platform"/>
            <consortium name="The Broad Institute Genome Sequencing Center for Infectious Disease"/>
            <person name="Wu L."/>
            <person name="Ma J."/>
        </authorList>
    </citation>
    <scope>NUCLEOTIDE SEQUENCE [LARGE SCALE GENOMIC DNA]</scope>
    <source>
        <strain evidence="2">JCM 18401</strain>
    </source>
</reference>